<proteinExistence type="predicted"/>
<dbReference type="RefSeq" id="WP_162666884.1">
    <property type="nucleotide sequence ID" value="NZ_LR593886.1"/>
</dbReference>
<sequence length="78" mass="8845">MTREEHRTINEAAFPQLKSTIDATYPPRQFVAIAGGRIVADDADFEKLREKLRSLGIDIWNALVERAGDDTPDYLEIL</sequence>
<name>A0A6P2CXU1_9BACT</name>
<dbReference type="Proteomes" id="UP000464178">
    <property type="component" value="Chromosome"/>
</dbReference>
<dbReference type="AlphaFoldDB" id="A0A6P2CXU1"/>
<evidence type="ECO:0008006" key="3">
    <source>
        <dbReference type="Google" id="ProtNLM"/>
    </source>
</evidence>
<organism evidence="1 2">
    <name type="scientific">Gemmata massiliana</name>
    <dbReference type="NCBI Taxonomy" id="1210884"/>
    <lineage>
        <taxon>Bacteria</taxon>
        <taxon>Pseudomonadati</taxon>
        <taxon>Planctomycetota</taxon>
        <taxon>Planctomycetia</taxon>
        <taxon>Gemmatales</taxon>
        <taxon>Gemmataceae</taxon>
        <taxon>Gemmata</taxon>
    </lineage>
</organism>
<keyword evidence="2" id="KW-1185">Reference proteome</keyword>
<dbReference type="KEGG" id="gms:SOIL9_57620"/>
<accession>A0A6P2CXU1</accession>
<reference evidence="1 2" key="1">
    <citation type="submission" date="2019-05" db="EMBL/GenBank/DDBJ databases">
        <authorList>
            <consortium name="Science for Life Laboratories"/>
        </authorList>
    </citation>
    <scope>NUCLEOTIDE SEQUENCE [LARGE SCALE GENOMIC DNA]</scope>
    <source>
        <strain evidence="1">Soil9</strain>
    </source>
</reference>
<protein>
    <recommendedName>
        <fullName evidence="3">DUF5678 domain-containing protein</fullName>
    </recommendedName>
</protein>
<evidence type="ECO:0000313" key="1">
    <source>
        <dbReference type="EMBL" id="VTR91952.1"/>
    </source>
</evidence>
<evidence type="ECO:0000313" key="2">
    <source>
        <dbReference type="Proteomes" id="UP000464178"/>
    </source>
</evidence>
<dbReference type="EMBL" id="LR593886">
    <property type="protein sequence ID" value="VTR91952.1"/>
    <property type="molecule type" value="Genomic_DNA"/>
</dbReference>
<gene>
    <name evidence="1" type="ORF">SOIL9_57620</name>
</gene>